<evidence type="ECO:0000256" key="1">
    <source>
        <dbReference type="SAM" id="MobiDB-lite"/>
    </source>
</evidence>
<feature type="non-terminal residue" evidence="2">
    <location>
        <position position="1199"/>
    </location>
</feature>
<name>A0A087SZM6_STEMI</name>
<accession>A0A087SZM6</accession>
<dbReference type="EMBL" id="KK112696">
    <property type="protein sequence ID" value="KFM58315.1"/>
    <property type="molecule type" value="Genomic_DNA"/>
</dbReference>
<organism evidence="2 3">
    <name type="scientific">Stegodyphus mimosarum</name>
    <name type="common">African social velvet spider</name>
    <dbReference type="NCBI Taxonomy" id="407821"/>
    <lineage>
        <taxon>Eukaryota</taxon>
        <taxon>Metazoa</taxon>
        <taxon>Ecdysozoa</taxon>
        <taxon>Arthropoda</taxon>
        <taxon>Chelicerata</taxon>
        <taxon>Arachnida</taxon>
        <taxon>Araneae</taxon>
        <taxon>Araneomorphae</taxon>
        <taxon>Entelegynae</taxon>
        <taxon>Eresoidea</taxon>
        <taxon>Eresidae</taxon>
        <taxon>Stegodyphus</taxon>
    </lineage>
</organism>
<evidence type="ECO:0000313" key="3">
    <source>
        <dbReference type="Proteomes" id="UP000054359"/>
    </source>
</evidence>
<dbReference type="Proteomes" id="UP000054359">
    <property type="component" value="Unassembled WGS sequence"/>
</dbReference>
<sequence length="1199" mass="135795">MTEENTIANFSSRKIEQILPANPVLELNPSVITLESDVRSKNDIENNQVDRNILKSISPKPDMSSSLSDGNKTCKIFPIFALSNSSSISNQTQGHDLLIQNNFLRDSNNKDISGNQNKIPSSCSNELHSVSTATMNNVHEIQKADLVSDCFSSNRTKRGRKWIKTLKQVTDARISKGHMTIEKQSSKKILLSHETFNDSKNVTSSNVVSKYISECASNSVSDVKFSKDTNISAVKTPLKLFPLFSKICPTQDLKQKDQPIEATLSSIMRKNSSQDSITNKRRKCKVKISESILTEGPSVILKKTRKRKLKNRIRSKNAKSISRKTISSVKIISKRQRQTNKNKSIVCSEFEEISIKSTSEKNKKQIQQSTEDKIFEENNTPKALPLAKKRRGRKCKRRNKWLKNNSEIFEDMDNEKSSANQIDFYGEAINKSTLKMEDSVKYETDCKSNNFKHTDNNANAATSRKSNNISSSKARKLFSVFSNSLSDNKVKEAKETKMEENTSNEYAVGKSLIKNVQNNSYVMLSGEKAEKFLKEAISSNSPHKNFPNYNMSGKISPQINKRKLDFSLSKDVSSTESSHSIPMKEQNKTFKNSSTKRICRKKKIINKHKQVDDSLGEEEIAVDTSESSVEILHATQSRDAHEVKDEAVEISLIARKYNDGNYIEKRNDIENFHGGNVELSKNGSKFSSKIVDATSLKIRDDVSFQTDCINDNSFQSKKSDMQLSENDVNLNNGSRNKPLLYALFSKSCQGREVNQDNNLPRRECSSDNIIVLEKTETEEKQKKLEVKQSGVLKETFPEKELLTSNDKNLKIENIRTKNNNEGHVQETVSCEKAIQEIVSADISSKVREEMQNKRLKKINACKDPAGISANNILKTKRTAKKKHLLNVDNSSNDLVNEKFSEITSQNRTSKAKRFYKDHHTFQHNNADDIPVAVKRKKSQKCRKGKCQKSNNKIFERILDEEKQTISDDKLSDDIIDSSELKTKYKISDKEFMNAYSNTDDSVTTLPKNVISANIDSRKPVKLFPLFAKFSPNKHVKQEDNLLMEELSDSDCGIMEDTLEKLESTSKLSVKFSQQLGESSSENVNFKEKQEIKISKNTISSEILGIVPKAVESKRNRKTTKCKDNAIISENNILTSKRTTRKRQVINIDNSGDEEYISQNNTNGNCSTNSDIKNQNTVVMHNNDSTDKEILIKNVHRDDK</sequence>
<dbReference type="AlphaFoldDB" id="A0A087SZM6"/>
<proteinExistence type="predicted"/>
<reference evidence="2 3" key="1">
    <citation type="submission" date="2013-11" db="EMBL/GenBank/DDBJ databases">
        <title>Genome sequencing of Stegodyphus mimosarum.</title>
        <authorList>
            <person name="Bechsgaard J."/>
        </authorList>
    </citation>
    <scope>NUCLEOTIDE SEQUENCE [LARGE SCALE GENOMIC DNA]</scope>
</reference>
<keyword evidence="3" id="KW-1185">Reference proteome</keyword>
<gene>
    <name evidence="2" type="ORF">X975_02086</name>
</gene>
<protein>
    <submittedName>
        <fullName evidence="2">Uncharacterized protein</fullName>
    </submittedName>
</protein>
<feature type="region of interest" description="Disordered" evidence="1">
    <location>
        <begin position="574"/>
        <end position="593"/>
    </location>
</feature>
<evidence type="ECO:0000313" key="2">
    <source>
        <dbReference type="EMBL" id="KFM58315.1"/>
    </source>
</evidence>